<protein>
    <recommendedName>
        <fullName evidence="1">BTB domain-containing protein</fullName>
    </recommendedName>
</protein>
<gene>
    <name evidence="2" type="ORF">DGAL_LOCUS4190</name>
</gene>
<dbReference type="AlphaFoldDB" id="A0A8J2RLW5"/>
<dbReference type="SUPFAM" id="SSF54695">
    <property type="entry name" value="POZ domain"/>
    <property type="match status" value="1"/>
</dbReference>
<dbReference type="PANTHER" id="PTHR24413">
    <property type="entry name" value="SPECKLE-TYPE POZ PROTEIN"/>
    <property type="match status" value="1"/>
</dbReference>
<reference evidence="2" key="1">
    <citation type="submission" date="2021-11" db="EMBL/GenBank/DDBJ databases">
        <authorList>
            <person name="Schell T."/>
        </authorList>
    </citation>
    <scope>NUCLEOTIDE SEQUENCE</scope>
    <source>
        <strain evidence="2">M5</strain>
    </source>
</reference>
<dbReference type="Gene3D" id="3.30.710.10">
    <property type="entry name" value="Potassium Channel Kv1.1, Chain A"/>
    <property type="match status" value="1"/>
</dbReference>
<keyword evidence="3" id="KW-1185">Reference proteome</keyword>
<dbReference type="Pfam" id="PF00651">
    <property type="entry name" value="BTB"/>
    <property type="match status" value="1"/>
</dbReference>
<dbReference type="OrthoDB" id="2359033at2759"/>
<dbReference type="Proteomes" id="UP000789390">
    <property type="component" value="Unassembled WGS sequence"/>
</dbReference>
<dbReference type="InterPro" id="IPR011333">
    <property type="entry name" value="SKP1/BTB/POZ_sf"/>
</dbReference>
<dbReference type="InterPro" id="IPR000210">
    <property type="entry name" value="BTB/POZ_dom"/>
</dbReference>
<evidence type="ECO:0000313" key="2">
    <source>
        <dbReference type="EMBL" id="CAH0101829.1"/>
    </source>
</evidence>
<feature type="domain" description="BTB" evidence="1">
    <location>
        <begin position="211"/>
        <end position="269"/>
    </location>
</feature>
<evidence type="ECO:0000259" key="1">
    <source>
        <dbReference type="PROSITE" id="PS50097"/>
    </source>
</evidence>
<proteinExistence type="predicted"/>
<sequence length="352" mass="40462">MSGYKEKKVLPVVASSEFFKVSFSHKFSNFNLKMALRKPELVLSSPHFFFDGLFWSFKLHVNDDPGRNIGLYLQSYCGPDPLTAQDRQIEIDARFYLFVETDVPGINESLLCYTVQGSIIISQRSKNSLGCVCYETVARGKFLIDDGVGFDEPPKLLEHPFVFVPDNVLTVGCQLIWRIHKEIITTFPALAKPFPIKADSFEKFFNQPKFNDLKIIVGDKKFYASKLLLSEASDVFQDIVENLPESAANSIEVNDVDVKAFENVLRFIHFRAIPDLQLSTDAENWFKIADKFHLHRLKDILQKGFFLQLETSNAITCLKIAHKYSAAYLKKSKVWNTSRKKLETEWWGRKQH</sequence>
<dbReference type="SMART" id="SM00225">
    <property type="entry name" value="BTB"/>
    <property type="match status" value="1"/>
</dbReference>
<organism evidence="2 3">
    <name type="scientific">Daphnia galeata</name>
    <dbReference type="NCBI Taxonomy" id="27404"/>
    <lineage>
        <taxon>Eukaryota</taxon>
        <taxon>Metazoa</taxon>
        <taxon>Ecdysozoa</taxon>
        <taxon>Arthropoda</taxon>
        <taxon>Crustacea</taxon>
        <taxon>Branchiopoda</taxon>
        <taxon>Diplostraca</taxon>
        <taxon>Cladocera</taxon>
        <taxon>Anomopoda</taxon>
        <taxon>Daphniidae</taxon>
        <taxon>Daphnia</taxon>
    </lineage>
</organism>
<name>A0A8J2RLW5_9CRUS</name>
<dbReference type="EMBL" id="CAKKLH010000068">
    <property type="protein sequence ID" value="CAH0101829.1"/>
    <property type="molecule type" value="Genomic_DNA"/>
</dbReference>
<accession>A0A8J2RLW5</accession>
<evidence type="ECO:0000313" key="3">
    <source>
        <dbReference type="Proteomes" id="UP000789390"/>
    </source>
</evidence>
<comment type="caution">
    <text evidence="2">The sequence shown here is derived from an EMBL/GenBank/DDBJ whole genome shotgun (WGS) entry which is preliminary data.</text>
</comment>
<dbReference type="PROSITE" id="PS50097">
    <property type="entry name" value="BTB"/>
    <property type="match status" value="1"/>
</dbReference>